<evidence type="ECO:0000313" key="4">
    <source>
        <dbReference type="EMBL" id="SFC99346.1"/>
    </source>
</evidence>
<dbReference type="InterPro" id="IPR011234">
    <property type="entry name" value="Fumarylacetoacetase-like_C"/>
</dbReference>
<dbReference type="InterPro" id="IPR036663">
    <property type="entry name" value="Fumarylacetoacetase_C_sf"/>
</dbReference>
<dbReference type="PANTHER" id="PTHR11820:SF7">
    <property type="entry name" value="ACYLPYRUVASE FAHD1, MITOCHONDRIAL"/>
    <property type="match status" value="1"/>
</dbReference>
<keyword evidence="1" id="KW-0479">Metal-binding</keyword>
<dbReference type="Proteomes" id="UP000199207">
    <property type="component" value="Unassembled WGS sequence"/>
</dbReference>
<dbReference type="GO" id="GO:0018773">
    <property type="term" value="F:acetylpyruvate hydrolase activity"/>
    <property type="evidence" value="ECO:0007669"/>
    <property type="project" value="TreeGrafter"/>
</dbReference>
<evidence type="ECO:0000256" key="1">
    <source>
        <dbReference type="ARBA" id="ARBA00022723"/>
    </source>
</evidence>
<protein>
    <submittedName>
        <fullName evidence="4">2-keto-4-pentenoate hydratase/2-oxohepta-3-ene-1,7-dioic acid hydratase (Catechol pathway)</fullName>
    </submittedName>
</protein>
<dbReference type="Gene3D" id="3.90.850.10">
    <property type="entry name" value="Fumarylacetoacetase-like, C-terminal domain"/>
    <property type="match status" value="1"/>
</dbReference>
<dbReference type="STRING" id="910347.SAMN05421773_108101"/>
<dbReference type="Pfam" id="PF10370">
    <property type="entry name" value="Rv2993c-like_N"/>
    <property type="match status" value="1"/>
</dbReference>
<keyword evidence="5" id="KW-1185">Reference proteome</keyword>
<dbReference type="RefSeq" id="WP_093839631.1">
    <property type="nucleotide sequence ID" value="NZ_FOLM01000008.1"/>
</dbReference>
<dbReference type="Gene3D" id="2.30.30.370">
    <property type="entry name" value="FAH"/>
    <property type="match status" value="1"/>
</dbReference>
<evidence type="ECO:0000313" key="5">
    <source>
        <dbReference type="Proteomes" id="UP000199207"/>
    </source>
</evidence>
<dbReference type="AlphaFoldDB" id="A0A1I1NPK0"/>
<evidence type="ECO:0000259" key="2">
    <source>
        <dbReference type="Pfam" id="PF01557"/>
    </source>
</evidence>
<reference evidence="4 5" key="1">
    <citation type="submission" date="2016-10" db="EMBL/GenBank/DDBJ databases">
        <authorList>
            <person name="de Groot N.N."/>
        </authorList>
    </citation>
    <scope>NUCLEOTIDE SEQUENCE [LARGE SCALE GENOMIC DNA]</scope>
    <source>
        <strain evidence="4 5">CGMCC 4.5739</strain>
    </source>
</reference>
<feature type="domain" description="Rv2993c-like N-terminal" evidence="3">
    <location>
        <begin position="1"/>
        <end position="70"/>
    </location>
</feature>
<dbReference type="FunFam" id="3.90.850.10:FF:000002">
    <property type="entry name" value="2-hydroxyhepta-2,4-diene-1,7-dioate isomerase"/>
    <property type="match status" value="1"/>
</dbReference>
<proteinExistence type="predicted"/>
<dbReference type="PANTHER" id="PTHR11820">
    <property type="entry name" value="ACYLPYRUVASE"/>
    <property type="match status" value="1"/>
</dbReference>
<accession>A0A1I1NPK0</accession>
<dbReference type="OrthoDB" id="9805307at2"/>
<gene>
    <name evidence="4" type="ORF">SAMN05421773_108101</name>
</gene>
<dbReference type="Pfam" id="PF01557">
    <property type="entry name" value="FAA_hydrolase"/>
    <property type="match status" value="1"/>
</dbReference>
<dbReference type="GO" id="GO:0046872">
    <property type="term" value="F:metal ion binding"/>
    <property type="evidence" value="ECO:0007669"/>
    <property type="project" value="UniProtKB-KW"/>
</dbReference>
<dbReference type="EMBL" id="FOLM01000008">
    <property type="protein sequence ID" value="SFC99346.1"/>
    <property type="molecule type" value="Genomic_DNA"/>
</dbReference>
<name>A0A1I1NPK0_9ACTN</name>
<dbReference type="SUPFAM" id="SSF56529">
    <property type="entry name" value="FAH"/>
    <property type="match status" value="1"/>
</dbReference>
<dbReference type="InterPro" id="IPR018833">
    <property type="entry name" value="Rv2993c-like_N"/>
</dbReference>
<sequence length="273" mass="28896">MRIARFSIDGTVGFGVVVPAPEGEPGGAAAGAVSRPTAGLALDIIKGHPFGDFDRSGKLVPMDQVRLLPPVLPSKVVAVGRNYAEHARELGHEVPQVPVVFFKPSTSVIGPGDEIVYPGFSTEVHHEAELAVVIGRLCKDVPRERAAEVILGYTCANDITARDIQRSEDQWARAKGFDSSCPLGPWVETELDPSDLAMICTVNGEQRQLGRTSEMVRDVADLIVHITAAMTLLPGDVILTGTPAGVGPLHVGDEVAVSIEGIGTLTNKVATRD</sequence>
<evidence type="ECO:0000259" key="3">
    <source>
        <dbReference type="Pfam" id="PF10370"/>
    </source>
</evidence>
<dbReference type="GO" id="GO:0019752">
    <property type="term" value="P:carboxylic acid metabolic process"/>
    <property type="evidence" value="ECO:0007669"/>
    <property type="project" value="UniProtKB-ARBA"/>
</dbReference>
<feature type="domain" description="Fumarylacetoacetase-like C-terminal" evidence="2">
    <location>
        <begin position="75"/>
        <end position="269"/>
    </location>
</feature>
<organism evidence="4 5">
    <name type="scientific">Streptomyces aidingensis</name>
    <dbReference type="NCBI Taxonomy" id="910347"/>
    <lineage>
        <taxon>Bacteria</taxon>
        <taxon>Bacillati</taxon>
        <taxon>Actinomycetota</taxon>
        <taxon>Actinomycetes</taxon>
        <taxon>Kitasatosporales</taxon>
        <taxon>Streptomycetaceae</taxon>
        <taxon>Streptomyces</taxon>
    </lineage>
</organism>
<dbReference type="GO" id="GO:0016853">
    <property type="term" value="F:isomerase activity"/>
    <property type="evidence" value="ECO:0007669"/>
    <property type="project" value="UniProtKB-ARBA"/>
</dbReference>